<comment type="subcellular location">
    <subcellularLocation>
        <location evidence="1">Cell membrane</location>
        <topology evidence="1">Multi-pass membrane protein</topology>
    </subcellularLocation>
</comment>
<feature type="transmembrane region" description="Helical" evidence="7">
    <location>
        <begin position="33"/>
        <end position="51"/>
    </location>
</feature>
<dbReference type="Pfam" id="PF04239">
    <property type="entry name" value="DUF421"/>
    <property type="match status" value="1"/>
</dbReference>
<protein>
    <submittedName>
        <fullName evidence="9">Membrane protein</fullName>
    </submittedName>
</protein>
<proteinExistence type="inferred from homology"/>
<evidence type="ECO:0000256" key="3">
    <source>
        <dbReference type="ARBA" id="ARBA00022475"/>
    </source>
</evidence>
<evidence type="ECO:0000256" key="5">
    <source>
        <dbReference type="ARBA" id="ARBA00022989"/>
    </source>
</evidence>
<feature type="transmembrane region" description="Helical" evidence="7">
    <location>
        <begin position="58"/>
        <end position="78"/>
    </location>
</feature>
<evidence type="ECO:0000256" key="2">
    <source>
        <dbReference type="ARBA" id="ARBA00006448"/>
    </source>
</evidence>
<dbReference type="AlphaFoldDB" id="C7CHH3"/>
<sequence length="191" mass="21685">MAGSDDPRRLSVAEVSMPDWQVLFVPEHALLEIALRGTIMYLALFLVMRFVMQRQAGAVSLADLLVIVLIADVSQNAFSNEYKSLTEGLLLVLTIIGWNYAIDWLAFRVPAFERFITPKRLPLVVDGRICWRNMRREMMTHAELMSQLRQQGIDDPVLVRLASLECDGSISVIRKDDEEPNGKPEDRRAVT</sequence>
<dbReference type="GO" id="GO:0005886">
    <property type="term" value="C:plasma membrane"/>
    <property type="evidence" value="ECO:0007669"/>
    <property type="project" value="UniProtKB-SubCell"/>
</dbReference>
<accession>C7CHH3</accession>
<dbReference type="PANTHER" id="PTHR34582:SF6">
    <property type="entry name" value="UPF0702 TRANSMEMBRANE PROTEIN YCAP"/>
    <property type="match status" value="1"/>
</dbReference>
<feature type="domain" description="YetF C-terminal" evidence="8">
    <location>
        <begin position="110"/>
        <end position="179"/>
    </location>
</feature>
<keyword evidence="6 7" id="KW-0472">Membrane</keyword>
<dbReference type="InterPro" id="IPR023090">
    <property type="entry name" value="UPF0702_alpha/beta_dom_sf"/>
</dbReference>
<dbReference type="HOGENOM" id="CLU_077149_3_2_5"/>
<evidence type="ECO:0000313" key="9">
    <source>
        <dbReference type="EMBL" id="CAX23257.1"/>
    </source>
</evidence>
<evidence type="ECO:0000259" key="8">
    <source>
        <dbReference type="Pfam" id="PF04239"/>
    </source>
</evidence>
<reference evidence="10" key="1">
    <citation type="journal article" date="2009" name="PLoS ONE">
        <title>Methylobacterium genome sequences: a reference blueprint to investigate microbial metabolism of C1 compounds from natural and industrial sources.</title>
        <authorList>
            <person name="Vuilleumier S."/>
            <person name="Chistoserdova L."/>
            <person name="Lee M.-C."/>
            <person name="Bringel F."/>
            <person name="Lajus A."/>
            <person name="Zhou Y."/>
            <person name="Gourion B."/>
            <person name="Barbe V."/>
            <person name="Chang J."/>
            <person name="Cruveiller S."/>
            <person name="Dossat C."/>
            <person name="Gillett W."/>
            <person name="Gruffaz C."/>
            <person name="Haugen E."/>
            <person name="Hourcade E."/>
            <person name="Levy R."/>
            <person name="Mangenot S."/>
            <person name="Muller E."/>
            <person name="Nadalig T."/>
            <person name="Pagni M."/>
            <person name="Penny C."/>
            <person name="Peyraud R."/>
            <person name="Robinson D.G."/>
            <person name="Roche D."/>
            <person name="Rouy Z."/>
            <person name="Saenampechek C."/>
            <person name="Salvignol G."/>
            <person name="Vallenet D."/>
            <person name="Wu Z."/>
            <person name="Marx C.J."/>
            <person name="Vorholt J.A."/>
            <person name="Olson M.V."/>
            <person name="Kaul R."/>
            <person name="Weissenbach J."/>
            <person name="Medigue C."/>
            <person name="Lidstrom M.E."/>
        </authorList>
    </citation>
    <scope>NUCLEOTIDE SEQUENCE [LARGE SCALE GENOMIC DNA]</scope>
    <source>
        <strain evidence="10">DSM 6343 / CIP 106787 / DM4</strain>
    </source>
</reference>
<evidence type="ECO:0000256" key="7">
    <source>
        <dbReference type="SAM" id="Phobius"/>
    </source>
</evidence>
<evidence type="ECO:0000313" key="10">
    <source>
        <dbReference type="Proteomes" id="UP000008070"/>
    </source>
</evidence>
<feature type="transmembrane region" description="Helical" evidence="7">
    <location>
        <begin position="90"/>
        <end position="111"/>
    </location>
</feature>
<keyword evidence="3" id="KW-1003">Cell membrane</keyword>
<gene>
    <name evidence="9" type="ORF">METD_I1660</name>
</gene>
<dbReference type="KEGG" id="mdi:METDI1660"/>
<comment type="similarity">
    <text evidence="2">Belongs to the UPF0702 family.</text>
</comment>
<evidence type="ECO:0000256" key="6">
    <source>
        <dbReference type="ARBA" id="ARBA00023136"/>
    </source>
</evidence>
<dbReference type="PANTHER" id="PTHR34582">
    <property type="entry name" value="UPF0702 TRANSMEMBRANE PROTEIN YCAP"/>
    <property type="match status" value="1"/>
</dbReference>
<name>C7CHH3_METED</name>
<evidence type="ECO:0000256" key="4">
    <source>
        <dbReference type="ARBA" id="ARBA00022692"/>
    </source>
</evidence>
<dbReference type="EMBL" id="FP103042">
    <property type="protein sequence ID" value="CAX23257.1"/>
    <property type="molecule type" value="Genomic_DNA"/>
</dbReference>
<keyword evidence="5 7" id="KW-1133">Transmembrane helix</keyword>
<dbReference type="Proteomes" id="UP000008070">
    <property type="component" value="Chromosome"/>
</dbReference>
<evidence type="ECO:0000256" key="1">
    <source>
        <dbReference type="ARBA" id="ARBA00004651"/>
    </source>
</evidence>
<organism evidence="9 10">
    <name type="scientific">Methylorubrum extorquens (strain DSM 6343 / CIP 106787 / DM4)</name>
    <name type="common">Methylobacterium extorquens</name>
    <dbReference type="NCBI Taxonomy" id="661410"/>
    <lineage>
        <taxon>Bacteria</taxon>
        <taxon>Pseudomonadati</taxon>
        <taxon>Pseudomonadota</taxon>
        <taxon>Alphaproteobacteria</taxon>
        <taxon>Hyphomicrobiales</taxon>
        <taxon>Methylobacteriaceae</taxon>
        <taxon>Methylorubrum</taxon>
    </lineage>
</organism>
<keyword evidence="4 7" id="KW-0812">Transmembrane</keyword>
<dbReference type="Gene3D" id="3.30.240.20">
    <property type="entry name" value="bsu07140 like domains"/>
    <property type="match status" value="1"/>
</dbReference>
<dbReference type="InterPro" id="IPR007353">
    <property type="entry name" value="DUF421"/>
</dbReference>